<dbReference type="InterPro" id="IPR007011">
    <property type="entry name" value="LEA_SMP_dom"/>
</dbReference>
<proteinExistence type="predicted"/>
<evidence type="ECO:0000256" key="1">
    <source>
        <dbReference type="SAM" id="MobiDB-lite"/>
    </source>
</evidence>
<sequence>MTFPSSASQQYHAGPGVVGNIHTANIGTPQGQKVLLLSAHTISHHSLLLACFFEEINPKHEEEQEGENENAYPALAVAADTSSEDQGGGESTDAEATSLNGKLVMSSTIPVLVEKTRPLVAQMIFQTQTRLEADQMRWTRTIAVIVDRSGMLLFCFQDKEIEGVPITPELVSEVQKAEMQEGKDTGKGSVAARLQAAAAYNVQEHVVLPVATASLGTAWEVRTSKEEKRETLKHVASGTRETKSAH</sequence>
<dbReference type="EMBL" id="OZ023710">
    <property type="protein sequence ID" value="CAK9883062.1"/>
    <property type="molecule type" value="Genomic_DNA"/>
</dbReference>
<name>A0ABP1C2M5_9BRYO</name>
<dbReference type="Pfam" id="PF04927">
    <property type="entry name" value="SMP"/>
    <property type="match status" value="1"/>
</dbReference>
<evidence type="ECO:0000259" key="2">
    <source>
        <dbReference type="Pfam" id="PF04927"/>
    </source>
</evidence>
<dbReference type="Proteomes" id="UP001497522">
    <property type="component" value="Chromosome 9"/>
</dbReference>
<evidence type="ECO:0000313" key="3">
    <source>
        <dbReference type="EMBL" id="CAK9883062.1"/>
    </source>
</evidence>
<protein>
    <recommendedName>
        <fullName evidence="2">SMP domain-containing protein</fullName>
    </recommendedName>
</protein>
<keyword evidence="4" id="KW-1185">Reference proteome</keyword>
<reference evidence="3" key="1">
    <citation type="submission" date="2024-03" db="EMBL/GenBank/DDBJ databases">
        <authorList>
            <consortium name="ELIXIR-Norway"/>
            <consortium name="Elixir Norway"/>
        </authorList>
    </citation>
    <scope>NUCLEOTIDE SEQUENCE</scope>
</reference>
<feature type="region of interest" description="Disordered" evidence="1">
    <location>
        <begin position="226"/>
        <end position="246"/>
    </location>
</feature>
<evidence type="ECO:0000313" key="4">
    <source>
        <dbReference type="Proteomes" id="UP001497522"/>
    </source>
</evidence>
<organism evidence="3 4">
    <name type="scientific">Sphagnum jensenii</name>
    <dbReference type="NCBI Taxonomy" id="128206"/>
    <lineage>
        <taxon>Eukaryota</taxon>
        <taxon>Viridiplantae</taxon>
        <taxon>Streptophyta</taxon>
        <taxon>Embryophyta</taxon>
        <taxon>Bryophyta</taxon>
        <taxon>Sphagnophytina</taxon>
        <taxon>Sphagnopsida</taxon>
        <taxon>Sphagnales</taxon>
        <taxon>Sphagnaceae</taxon>
        <taxon>Sphagnum</taxon>
    </lineage>
</organism>
<accession>A0ABP1C2M5</accession>
<gene>
    <name evidence="3" type="ORF">CSSPJE1EN2_LOCUS24313</name>
</gene>
<feature type="domain" description="SMP" evidence="2">
    <location>
        <begin position="160"/>
        <end position="202"/>
    </location>
</feature>